<evidence type="ECO:0000313" key="3">
    <source>
        <dbReference type="Proteomes" id="UP000507222"/>
    </source>
</evidence>
<name>A0A6J5UKS5_PRUAR</name>
<proteinExistence type="predicted"/>
<reference evidence="4" key="1">
    <citation type="journal article" date="2020" name="Genome Biol.">
        <title>Gamete binning: chromosome-level and haplotype-resolved genome assembly enabled by high-throughput single-cell sequencing of gamete genomes.</title>
        <authorList>
            <person name="Campoy J.A."/>
            <person name="Sun H."/>
            <person name="Goel M."/>
            <person name="Jiao W.-B."/>
            <person name="Folz-Donahue K."/>
            <person name="Wang N."/>
            <person name="Rubio M."/>
            <person name="Liu C."/>
            <person name="Kukat C."/>
            <person name="Ruiz D."/>
            <person name="Huettel B."/>
            <person name="Schneeberger K."/>
        </authorList>
    </citation>
    <scope>NUCLEOTIDE SEQUENCE [LARGE SCALE GENOMIC DNA]</scope>
    <source>
        <strain evidence="4">cv. Rojo Pasion</strain>
    </source>
</reference>
<evidence type="ECO:0000313" key="2">
    <source>
        <dbReference type="EMBL" id="CAB4307107.1"/>
    </source>
</evidence>
<keyword evidence="4" id="KW-1185">Reference proteome</keyword>
<dbReference type="Proteomes" id="UP000507245">
    <property type="component" value="Unassembled WGS sequence"/>
</dbReference>
<reference evidence="1 3" key="2">
    <citation type="submission" date="2020-05" db="EMBL/GenBank/DDBJ databases">
        <authorList>
            <person name="Campoy J."/>
            <person name="Schneeberger K."/>
            <person name="Spophaly S."/>
        </authorList>
    </citation>
    <scope>NUCLEOTIDE SEQUENCE [LARGE SCALE GENOMIC DNA]</scope>
    <source>
        <strain evidence="1">PruArmRojPasFocal</strain>
    </source>
</reference>
<dbReference type="EMBL" id="CAEKKB010000004">
    <property type="protein sequence ID" value="CAB4307107.1"/>
    <property type="molecule type" value="Genomic_DNA"/>
</dbReference>
<accession>A0A6J5UKS5</accession>
<dbReference type="EMBL" id="CAEKDK010000004">
    <property type="protein sequence ID" value="CAB4276711.1"/>
    <property type="molecule type" value="Genomic_DNA"/>
</dbReference>
<evidence type="ECO:0000313" key="1">
    <source>
        <dbReference type="EMBL" id="CAB4276711.1"/>
    </source>
</evidence>
<dbReference type="AlphaFoldDB" id="A0A6J5UKS5"/>
<gene>
    <name evidence="1" type="ORF">CURHAP_LOCUS25940</name>
    <name evidence="2" type="ORF">ORAREDHAP_LOCUS25596</name>
</gene>
<organism evidence="1 3">
    <name type="scientific">Prunus armeniaca</name>
    <name type="common">Apricot</name>
    <name type="synonym">Armeniaca vulgaris</name>
    <dbReference type="NCBI Taxonomy" id="36596"/>
    <lineage>
        <taxon>Eukaryota</taxon>
        <taxon>Viridiplantae</taxon>
        <taxon>Streptophyta</taxon>
        <taxon>Embryophyta</taxon>
        <taxon>Tracheophyta</taxon>
        <taxon>Spermatophyta</taxon>
        <taxon>Magnoliopsida</taxon>
        <taxon>eudicotyledons</taxon>
        <taxon>Gunneridae</taxon>
        <taxon>Pentapetalae</taxon>
        <taxon>rosids</taxon>
        <taxon>fabids</taxon>
        <taxon>Rosales</taxon>
        <taxon>Rosaceae</taxon>
        <taxon>Amygdaloideae</taxon>
        <taxon>Amygdaleae</taxon>
        <taxon>Prunus</taxon>
    </lineage>
</organism>
<protein>
    <submittedName>
        <fullName evidence="1">Uncharacterized protein</fullName>
    </submittedName>
</protein>
<dbReference type="Proteomes" id="UP000507222">
    <property type="component" value="Unassembled WGS sequence"/>
</dbReference>
<evidence type="ECO:0000313" key="4">
    <source>
        <dbReference type="Proteomes" id="UP000507245"/>
    </source>
</evidence>
<sequence length="98" mass="11183">MSEKMISGPRIRIPSCVDEDQGVVEVYVVEGFGQSGKSWKKCLAGRSDCWERGFVEESLVRIWRGRGLKGMVGRLIEKASEERVRKHIMQQEEKKVDG</sequence>